<dbReference type="Proteomes" id="UP000735302">
    <property type="component" value="Unassembled WGS sequence"/>
</dbReference>
<dbReference type="AlphaFoldDB" id="A0AAV3YUI1"/>
<evidence type="ECO:0000313" key="4">
    <source>
        <dbReference type="EMBL" id="GFN86728.1"/>
    </source>
</evidence>
<gene>
    <name evidence="4" type="ORF">PoB_001323400</name>
</gene>
<evidence type="ECO:0000256" key="1">
    <source>
        <dbReference type="ARBA" id="ARBA00022737"/>
    </source>
</evidence>
<dbReference type="Gene3D" id="2.120.10.30">
    <property type="entry name" value="TolB, C-terminal domain"/>
    <property type="match status" value="1"/>
</dbReference>
<feature type="repeat" description="NHL" evidence="2">
    <location>
        <begin position="804"/>
        <end position="839"/>
    </location>
</feature>
<dbReference type="PANTHER" id="PTHR24104">
    <property type="entry name" value="E3 UBIQUITIN-PROTEIN LIGASE NHLRC1-RELATED"/>
    <property type="match status" value="1"/>
</dbReference>
<dbReference type="InterPro" id="IPR050952">
    <property type="entry name" value="TRIM-NHL_E3_ligases"/>
</dbReference>
<dbReference type="SUPFAM" id="SSF101898">
    <property type="entry name" value="NHL repeat"/>
    <property type="match status" value="1"/>
</dbReference>
<dbReference type="Gene3D" id="2.40.10.500">
    <property type="match status" value="1"/>
</dbReference>
<dbReference type="GO" id="GO:0043161">
    <property type="term" value="P:proteasome-mediated ubiquitin-dependent protein catabolic process"/>
    <property type="evidence" value="ECO:0007669"/>
    <property type="project" value="TreeGrafter"/>
</dbReference>
<keyword evidence="5" id="KW-1185">Reference proteome</keyword>
<feature type="region of interest" description="Disordered" evidence="3">
    <location>
        <begin position="262"/>
        <end position="294"/>
    </location>
</feature>
<proteinExistence type="predicted"/>
<evidence type="ECO:0000256" key="3">
    <source>
        <dbReference type="SAM" id="MobiDB-lite"/>
    </source>
</evidence>
<dbReference type="PROSITE" id="PS51125">
    <property type="entry name" value="NHL"/>
    <property type="match status" value="2"/>
</dbReference>
<name>A0AAV3YUI1_9GAST</name>
<feature type="repeat" description="NHL" evidence="2">
    <location>
        <begin position="843"/>
        <end position="886"/>
    </location>
</feature>
<organism evidence="4 5">
    <name type="scientific">Plakobranchus ocellatus</name>
    <dbReference type="NCBI Taxonomy" id="259542"/>
    <lineage>
        <taxon>Eukaryota</taxon>
        <taxon>Metazoa</taxon>
        <taxon>Spiralia</taxon>
        <taxon>Lophotrochozoa</taxon>
        <taxon>Mollusca</taxon>
        <taxon>Gastropoda</taxon>
        <taxon>Heterobranchia</taxon>
        <taxon>Euthyneura</taxon>
        <taxon>Panpulmonata</taxon>
        <taxon>Sacoglossa</taxon>
        <taxon>Placobranchoidea</taxon>
        <taxon>Plakobranchidae</taxon>
        <taxon>Plakobranchus</taxon>
    </lineage>
</organism>
<feature type="region of interest" description="Disordered" evidence="3">
    <location>
        <begin position="41"/>
        <end position="72"/>
    </location>
</feature>
<feature type="compositionally biased region" description="Basic and acidic residues" evidence="3">
    <location>
        <begin position="450"/>
        <end position="473"/>
    </location>
</feature>
<feature type="region of interest" description="Disordered" evidence="3">
    <location>
        <begin position="369"/>
        <end position="389"/>
    </location>
</feature>
<dbReference type="GO" id="GO:0061630">
    <property type="term" value="F:ubiquitin protein ligase activity"/>
    <property type="evidence" value="ECO:0007669"/>
    <property type="project" value="TreeGrafter"/>
</dbReference>
<reference evidence="4 5" key="1">
    <citation type="journal article" date="2021" name="Elife">
        <title>Chloroplast acquisition without the gene transfer in kleptoplastic sea slugs, Plakobranchus ocellatus.</title>
        <authorList>
            <person name="Maeda T."/>
            <person name="Takahashi S."/>
            <person name="Yoshida T."/>
            <person name="Shimamura S."/>
            <person name="Takaki Y."/>
            <person name="Nagai Y."/>
            <person name="Toyoda A."/>
            <person name="Suzuki Y."/>
            <person name="Arimoto A."/>
            <person name="Ishii H."/>
            <person name="Satoh N."/>
            <person name="Nishiyama T."/>
            <person name="Hasebe M."/>
            <person name="Maruyama T."/>
            <person name="Minagawa J."/>
            <person name="Obokata J."/>
            <person name="Shigenobu S."/>
        </authorList>
    </citation>
    <scope>NUCLEOTIDE SEQUENCE [LARGE SCALE GENOMIC DNA]</scope>
</reference>
<feature type="region of interest" description="Disordered" evidence="3">
    <location>
        <begin position="445"/>
        <end position="478"/>
    </location>
</feature>
<dbReference type="EMBL" id="BLXT01001596">
    <property type="protein sequence ID" value="GFN86728.1"/>
    <property type="molecule type" value="Genomic_DNA"/>
</dbReference>
<dbReference type="PANTHER" id="PTHR24104:SF47">
    <property type="entry name" value="E3 UBIQUITIN-PROTEIN LIGASE NHLRC1"/>
    <property type="match status" value="1"/>
</dbReference>
<comment type="caution">
    <text evidence="4">The sequence shown here is derived from an EMBL/GenBank/DDBJ whole genome shotgun (WGS) entry which is preliminary data.</text>
</comment>
<dbReference type="InterPro" id="IPR001258">
    <property type="entry name" value="NHL_repeat"/>
</dbReference>
<accession>A0AAV3YUI1</accession>
<dbReference type="GO" id="GO:0000209">
    <property type="term" value="P:protein polyubiquitination"/>
    <property type="evidence" value="ECO:0007669"/>
    <property type="project" value="TreeGrafter"/>
</dbReference>
<protein>
    <submittedName>
        <fullName evidence="4">Tripartite motif-containing protein 2</fullName>
    </submittedName>
</protein>
<evidence type="ECO:0000313" key="5">
    <source>
        <dbReference type="Proteomes" id="UP000735302"/>
    </source>
</evidence>
<feature type="compositionally biased region" description="Polar residues" evidence="3">
    <location>
        <begin position="49"/>
        <end position="70"/>
    </location>
</feature>
<feature type="compositionally biased region" description="Basic and acidic residues" evidence="3">
    <location>
        <begin position="183"/>
        <end position="193"/>
    </location>
</feature>
<evidence type="ECO:0000256" key="2">
    <source>
        <dbReference type="PROSITE-ProRule" id="PRU00504"/>
    </source>
</evidence>
<dbReference type="Pfam" id="PF01436">
    <property type="entry name" value="NHL"/>
    <property type="match status" value="1"/>
</dbReference>
<sequence length="933" mass="103123">MFLALSLLLTGKDESSSPIIVREKPLLFGIEHSAIVHAIKEEEDDESFTRSASSPSTNRKNNHIPQTTKALTPKGKINTVEIIIAENYQDNRSLCDSPPTHIDGNPNKEEVERYQKPFIFSKTFPDCEEGSDRYELYDGKDASARPGLKSSVKQKGQEEVVQLPGVVVTQSPSSESTLRSSRRPFEKADFQKEEQEEQVCEAENDLPPTGLEQKNSTDGRRIAIEKRDVSLRVATLKGAFAAGSQVPSTDRNDAMEREQCNSRESLISSSETDDGNPWVKRSDSSEADAFPTASERVQTMVRSDPALDVSHSKNGLFTSESSAAHFGISDIKGDVTVSPKFLTQRRVSLTQSRPSNGVQARTHIKLQRAKSTDNVLGESQRRKGRGQGMPLNFADMMKAFHDAPESAKLADIEESTVISSSTPDIRSKKSVRYFKKLRALVTSRTSKSLAELEKASANDMKDTDSKASSKTDDTETTPVNVEISSASSVESLSDADAAANAKELLHTLGQLQQAESSNAHENKIYKAKENDDVGTNVSNQVENKENDISNGIHLKCQQKPTVEPLPNQDSNDGLLHVQSNGVSQSLFGSGNIHRRLRTLSETNYSLLRPYMDDKHKSSSTVVFNRIPSIRHRHFHIRFRHHLQVISDTDDLDDVCTLKDATHVNPLDTGDVIVTDILSHRLVVFDRAGLLTVTFAMEPGSEPYATCMTPDGDLAVSLKRQGCVSLWSSTGEPISEFGQEYLSSPSGIQCDSVGRLIVADEETDHVLVFDFEGNLLFDLNEKFNGGKASTNATDPANAASKQQSSTAYPFSKPRFICLTPDRNYVISDSANHCIKVFDSSLNFIGQFGEYGRGDGQFRFPYGVACDKVGNLFIADHFNNRISIFDKNWKFLEHVSPSDDQITRPKCLAVRDGLMYVTYGDLRANKVAVFQIQRA</sequence>
<dbReference type="CDD" id="cd05819">
    <property type="entry name" value="NHL"/>
    <property type="match status" value="1"/>
</dbReference>
<feature type="region of interest" description="Disordered" evidence="3">
    <location>
        <begin position="163"/>
        <end position="216"/>
    </location>
</feature>
<dbReference type="InterPro" id="IPR011042">
    <property type="entry name" value="6-blade_b-propeller_TolB-like"/>
</dbReference>
<feature type="compositionally biased region" description="Acidic residues" evidence="3">
    <location>
        <begin position="194"/>
        <end position="204"/>
    </location>
</feature>
<keyword evidence="1" id="KW-0677">Repeat</keyword>